<proteinExistence type="predicted"/>
<dbReference type="PROSITE" id="PS50005">
    <property type="entry name" value="TPR"/>
    <property type="match status" value="1"/>
</dbReference>
<keyword evidence="1" id="KW-0802">TPR repeat</keyword>
<evidence type="ECO:0000256" key="2">
    <source>
        <dbReference type="SAM" id="SignalP"/>
    </source>
</evidence>
<dbReference type="Gene3D" id="1.25.40.10">
    <property type="entry name" value="Tetratricopeptide repeat domain"/>
    <property type="match status" value="1"/>
</dbReference>
<dbReference type="OrthoDB" id="8253226at2"/>
<dbReference type="EMBL" id="CP041730">
    <property type="protein sequence ID" value="QDQ26985.1"/>
    <property type="molecule type" value="Genomic_DNA"/>
</dbReference>
<dbReference type="InterPro" id="IPR011990">
    <property type="entry name" value="TPR-like_helical_dom_sf"/>
</dbReference>
<keyword evidence="4" id="KW-1185">Reference proteome</keyword>
<evidence type="ECO:0000313" key="3">
    <source>
        <dbReference type="EMBL" id="QDQ26985.1"/>
    </source>
</evidence>
<organism evidence="3 4">
    <name type="scientific">Chitinimonas arctica</name>
    <dbReference type="NCBI Taxonomy" id="2594795"/>
    <lineage>
        <taxon>Bacteria</taxon>
        <taxon>Pseudomonadati</taxon>
        <taxon>Pseudomonadota</taxon>
        <taxon>Betaproteobacteria</taxon>
        <taxon>Neisseriales</taxon>
        <taxon>Chitinibacteraceae</taxon>
        <taxon>Chitinimonas</taxon>
    </lineage>
</organism>
<dbReference type="InterPro" id="IPR019734">
    <property type="entry name" value="TPR_rpt"/>
</dbReference>
<gene>
    <name evidence="3" type="ORF">FNU76_11770</name>
</gene>
<accession>A0A516SFP8</accession>
<feature type="chain" id="PRO_5022032445" evidence="2">
    <location>
        <begin position="24"/>
        <end position="397"/>
    </location>
</feature>
<name>A0A516SFP8_9NEIS</name>
<evidence type="ECO:0000256" key="1">
    <source>
        <dbReference type="PROSITE-ProRule" id="PRU00339"/>
    </source>
</evidence>
<keyword evidence="2" id="KW-0732">Signal</keyword>
<feature type="signal peptide" evidence="2">
    <location>
        <begin position="1"/>
        <end position="23"/>
    </location>
</feature>
<dbReference type="Pfam" id="PF14559">
    <property type="entry name" value="TPR_19"/>
    <property type="match status" value="1"/>
</dbReference>
<sequence>MAGYPYRILLVVALAAAMSSAWADELSEAEALLASGQAASAYRMLAPLEFQRAGEARYDYLLGSAALDSGRAAEATLALERILQRDPDHAGARLELGRAYYALGDDSRAKTEFETLLLLDPPAPAKQAIRTHLQAIAQRSQAKSTQLGGYLMAGVGRDNNLNFATDQARIFVPVFNGDLTLTSDSLGKRDNLLLAGAGADLTHAVNERLGLFAGADWQTRRYTHEKAFRYDTLALRFGMAFGTAANQLRLGGRPTICGRAATPIGIPAAQRWNGAISPVPVGNGALGANTAGCATNARIIGSTTATRPCLAPAMCIHSAAHGKVSCSRRCSAGRRMPCRIGRTATRTCWACGFPASSALGRTPRPGPRWGSSRRATNRIISCLPPAATTSNSTSASA</sequence>
<feature type="repeat" description="TPR" evidence="1">
    <location>
        <begin position="90"/>
        <end position="123"/>
    </location>
</feature>
<reference evidence="4" key="1">
    <citation type="submission" date="2019-07" db="EMBL/GenBank/DDBJ databases">
        <title>Chitinimonas sp. nov., isolated from Ny-Alesund, arctica soil.</title>
        <authorList>
            <person name="Xu Q."/>
            <person name="Peng F."/>
        </authorList>
    </citation>
    <scope>NUCLEOTIDE SEQUENCE [LARGE SCALE GENOMIC DNA]</scope>
    <source>
        <strain evidence="4">R3-44</strain>
    </source>
</reference>
<dbReference type="SUPFAM" id="SSF48452">
    <property type="entry name" value="TPR-like"/>
    <property type="match status" value="1"/>
</dbReference>
<dbReference type="AlphaFoldDB" id="A0A516SFP8"/>
<protein>
    <submittedName>
        <fullName evidence="3">Tetratricopeptide repeat protein</fullName>
    </submittedName>
</protein>
<dbReference type="KEGG" id="cari:FNU76_11770"/>
<evidence type="ECO:0000313" key="4">
    <source>
        <dbReference type="Proteomes" id="UP000317550"/>
    </source>
</evidence>
<dbReference type="Proteomes" id="UP000317550">
    <property type="component" value="Chromosome"/>
</dbReference>